<sequence>MNLLKDGDDRNAFNELYVRYWKVIYDIGFKKLHNASLAEDLVHDLFVDIWNKRQEITIHSTFIGYLHTMLINRLIDQNRKEAFRLRVQQDILERTSANENQFFDAVASDDIEKQLMAEVENLPAGMRKIFLLSRQEHLSTVEIAQKLSLSPQTVKNQISNAIRRLRLKELHL</sequence>
<reference evidence="8" key="1">
    <citation type="submission" date="2017-02" db="EMBL/GenBank/DDBJ databases">
        <authorList>
            <person name="Varghese N."/>
            <person name="Submissions S."/>
        </authorList>
    </citation>
    <scope>NUCLEOTIDE SEQUENCE [LARGE SCALE GENOMIC DNA]</scope>
    <source>
        <strain evidence="8">DSM 22270</strain>
    </source>
</reference>
<dbReference type="PANTHER" id="PTHR43133:SF46">
    <property type="entry name" value="RNA POLYMERASE SIGMA-70 FACTOR ECF SUBFAMILY"/>
    <property type="match status" value="1"/>
</dbReference>
<organism evidence="7 8">
    <name type="scientific">Dyadobacter psychrophilus</name>
    <dbReference type="NCBI Taxonomy" id="651661"/>
    <lineage>
        <taxon>Bacteria</taxon>
        <taxon>Pseudomonadati</taxon>
        <taxon>Bacteroidota</taxon>
        <taxon>Cytophagia</taxon>
        <taxon>Cytophagales</taxon>
        <taxon>Spirosomataceae</taxon>
        <taxon>Dyadobacter</taxon>
    </lineage>
</organism>
<dbReference type="GO" id="GO:0003677">
    <property type="term" value="F:DNA binding"/>
    <property type="evidence" value="ECO:0007669"/>
    <property type="project" value="InterPro"/>
</dbReference>
<dbReference type="Pfam" id="PF04542">
    <property type="entry name" value="Sigma70_r2"/>
    <property type="match status" value="1"/>
</dbReference>
<keyword evidence="8" id="KW-1185">Reference proteome</keyword>
<evidence type="ECO:0000259" key="6">
    <source>
        <dbReference type="Pfam" id="PF08281"/>
    </source>
</evidence>
<feature type="domain" description="RNA polymerase sigma-70 region 2" evidence="5">
    <location>
        <begin position="16"/>
        <end position="82"/>
    </location>
</feature>
<evidence type="ECO:0000313" key="8">
    <source>
        <dbReference type="Proteomes" id="UP000190897"/>
    </source>
</evidence>
<dbReference type="SUPFAM" id="SSF88659">
    <property type="entry name" value="Sigma3 and sigma4 domains of RNA polymerase sigma factors"/>
    <property type="match status" value="1"/>
</dbReference>
<proteinExistence type="inferred from homology"/>
<evidence type="ECO:0000256" key="2">
    <source>
        <dbReference type="ARBA" id="ARBA00023015"/>
    </source>
</evidence>
<evidence type="ECO:0000256" key="3">
    <source>
        <dbReference type="ARBA" id="ARBA00023082"/>
    </source>
</evidence>
<feature type="domain" description="RNA polymerase sigma factor 70 region 4 type 2" evidence="6">
    <location>
        <begin position="114"/>
        <end position="165"/>
    </location>
</feature>
<dbReference type="RefSeq" id="WP_082214770.1">
    <property type="nucleotide sequence ID" value="NZ_FUZA01000002.1"/>
</dbReference>
<dbReference type="InterPro" id="IPR013249">
    <property type="entry name" value="RNA_pol_sigma70_r4_t2"/>
</dbReference>
<dbReference type="STRING" id="651661.SAMN05660293_02280"/>
<dbReference type="NCBIfam" id="TIGR02937">
    <property type="entry name" value="sigma70-ECF"/>
    <property type="match status" value="1"/>
</dbReference>
<evidence type="ECO:0000259" key="5">
    <source>
        <dbReference type="Pfam" id="PF04542"/>
    </source>
</evidence>
<dbReference type="InterPro" id="IPR014284">
    <property type="entry name" value="RNA_pol_sigma-70_dom"/>
</dbReference>
<dbReference type="AlphaFoldDB" id="A0A1T5EAY2"/>
<dbReference type="InterPro" id="IPR007627">
    <property type="entry name" value="RNA_pol_sigma70_r2"/>
</dbReference>
<keyword evidence="4" id="KW-0804">Transcription</keyword>
<dbReference type="OrthoDB" id="764811at2"/>
<evidence type="ECO:0000313" key="7">
    <source>
        <dbReference type="EMBL" id="SKB81036.1"/>
    </source>
</evidence>
<dbReference type="EMBL" id="FUZA01000002">
    <property type="protein sequence ID" value="SKB81036.1"/>
    <property type="molecule type" value="Genomic_DNA"/>
</dbReference>
<dbReference type="Gene3D" id="1.10.1740.10">
    <property type="match status" value="1"/>
</dbReference>
<accession>A0A1T5EAY2</accession>
<dbReference type="PANTHER" id="PTHR43133">
    <property type="entry name" value="RNA POLYMERASE ECF-TYPE SIGMA FACTO"/>
    <property type="match status" value="1"/>
</dbReference>
<keyword evidence="3" id="KW-0731">Sigma factor</keyword>
<name>A0A1T5EAY2_9BACT</name>
<dbReference type="GO" id="GO:0016987">
    <property type="term" value="F:sigma factor activity"/>
    <property type="evidence" value="ECO:0007669"/>
    <property type="project" value="UniProtKB-KW"/>
</dbReference>
<protein>
    <submittedName>
        <fullName evidence="7">RNA polymerase sigma-70 factor, ECF subfamily</fullName>
    </submittedName>
</protein>
<evidence type="ECO:0000256" key="1">
    <source>
        <dbReference type="ARBA" id="ARBA00010641"/>
    </source>
</evidence>
<evidence type="ECO:0000256" key="4">
    <source>
        <dbReference type="ARBA" id="ARBA00023163"/>
    </source>
</evidence>
<comment type="similarity">
    <text evidence="1">Belongs to the sigma-70 factor family. ECF subfamily.</text>
</comment>
<dbReference type="InterPro" id="IPR039425">
    <property type="entry name" value="RNA_pol_sigma-70-like"/>
</dbReference>
<dbReference type="InterPro" id="IPR036388">
    <property type="entry name" value="WH-like_DNA-bd_sf"/>
</dbReference>
<dbReference type="InterPro" id="IPR013324">
    <property type="entry name" value="RNA_pol_sigma_r3/r4-like"/>
</dbReference>
<dbReference type="GO" id="GO:0006352">
    <property type="term" value="P:DNA-templated transcription initiation"/>
    <property type="evidence" value="ECO:0007669"/>
    <property type="project" value="InterPro"/>
</dbReference>
<gene>
    <name evidence="7" type="ORF">SAMN05660293_02280</name>
</gene>
<dbReference type="Proteomes" id="UP000190897">
    <property type="component" value="Unassembled WGS sequence"/>
</dbReference>
<dbReference type="SUPFAM" id="SSF88946">
    <property type="entry name" value="Sigma2 domain of RNA polymerase sigma factors"/>
    <property type="match status" value="1"/>
</dbReference>
<keyword evidence="2" id="KW-0805">Transcription regulation</keyword>
<dbReference type="Pfam" id="PF08281">
    <property type="entry name" value="Sigma70_r4_2"/>
    <property type="match status" value="1"/>
</dbReference>
<dbReference type="InterPro" id="IPR013325">
    <property type="entry name" value="RNA_pol_sigma_r2"/>
</dbReference>
<dbReference type="Gene3D" id="1.10.10.10">
    <property type="entry name" value="Winged helix-like DNA-binding domain superfamily/Winged helix DNA-binding domain"/>
    <property type="match status" value="1"/>
</dbReference>